<dbReference type="PROSITE" id="PS51259">
    <property type="entry name" value="MHD2"/>
    <property type="match status" value="1"/>
</dbReference>
<dbReference type="EMBL" id="NDIQ01000021">
    <property type="protein sequence ID" value="PRT54929.1"/>
    <property type="molecule type" value="Genomic_DNA"/>
</dbReference>
<dbReference type="SUPFAM" id="SSF49562">
    <property type="entry name" value="C2 domain (Calcium/lipid-binding domain, CaLB)"/>
    <property type="match status" value="1"/>
</dbReference>
<dbReference type="Pfam" id="PF06292">
    <property type="entry name" value="MUN"/>
    <property type="match status" value="1"/>
</dbReference>
<dbReference type="GeneID" id="36516297"/>
<name>A0A2T0FJ11_9ASCO</name>
<gene>
    <name evidence="4" type="ORF">B9G98_02549</name>
</gene>
<evidence type="ECO:0000259" key="3">
    <source>
        <dbReference type="PROSITE" id="PS51259"/>
    </source>
</evidence>
<dbReference type="AlphaFoldDB" id="A0A2T0FJ11"/>
<dbReference type="RefSeq" id="XP_024664874.1">
    <property type="nucleotide sequence ID" value="XM_024809106.1"/>
</dbReference>
<dbReference type="STRING" id="45607.A0A2T0FJ11"/>
<comment type="caution">
    <text evidence="4">The sequence shown here is derived from an EMBL/GenBank/DDBJ whole genome shotgun (WGS) entry which is preliminary data.</text>
</comment>
<evidence type="ECO:0000313" key="5">
    <source>
        <dbReference type="Proteomes" id="UP000238350"/>
    </source>
</evidence>
<organism evidence="4 5">
    <name type="scientific">Wickerhamiella sorbophila</name>
    <dbReference type="NCBI Taxonomy" id="45607"/>
    <lineage>
        <taxon>Eukaryota</taxon>
        <taxon>Fungi</taxon>
        <taxon>Dikarya</taxon>
        <taxon>Ascomycota</taxon>
        <taxon>Saccharomycotina</taxon>
        <taxon>Dipodascomycetes</taxon>
        <taxon>Dipodascales</taxon>
        <taxon>Trichomonascaceae</taxon>
        <taxon>Wickerhamiella</taxon>
    </lineage>
</organism>
<dbReference type="InterPro" id="IPR035892">
    <property type="entry name" value="C2_domain_sf"/>
</dbReference>
<dbReference type="InterPro" id="IPR000008">
    <property type="entry name" value="C2_dom"/>
</dbReference>
<protein>
    <submittedName>
        <fullName evidence="4">Uncharacterized protein</fullName>
    </submittedName>
</protein>
<dbReference type="InterPro" id="IPR014770">
    <property type="entry name" value="Munc13_1"/>
</dbReference>
<keyword evidence="5" id="KW-1185">Reference proteome</keyword>
<sequence>MSVKRRPVENEAVMPNVLDWQQLNENIPDARLYDHLLRLAILVYRLEPRRSSISEGSHVNGHQRSSSVGSIKVHIHAKLPKGALKTLMKHLNHVAMNATGETAYDQVRRSCYLSFYAMVLNAKTADRDTYEDMKTKPESLIVRFLSCVNKQLVNYPQLQSTKTTNEFSIDFVNLLLTIVRQEKGTAALVQQLEDYKTQWQTRQGSVSSSTSSNQLSKLVRSDEASFDIKEMDLAQYVAQIMGISQSMAQNDITRLKSSVTEHSVAQELEAYQEALRNNQHHLYTAKDFNSAQEWESWKLTEIRAVDQLKPATDESLAVGMQNLSMGQSSNLLPPEPKSYYLALLRVCLTYDSKLPNLLSNQSNRLLNVAANWWRISPETRSWIIMWAAKDNFDQGAPVSVVMDAFTLSQHLPKVLQDPKTWSAVDHYFLANCLASIQAQAYAKLDNILRSIFESKVPKIGPYIELMEDYLIKWGSLSISESSISRLKKAVEAAAVAEYDRLLSRVPRDSSLDIGHIHDLGQCIVNNAKRLQKKYKYPLFDKIAIAKLVCAKQLKLFSVDFLPMFKHCSSSREDSEPPSFEDLMALYSLLVEMQDLYRQVSLSDGFQFNIERLLFPFLYEWAKDSSKIAQSWVEPAIEQDDFQPLDVENHVVHSSSVNDLFASFYAPLKLMDDSQWRNQYHVAKVLTTLVEGISNAIGSWGFKVYLMFCHELKYTNIKGQQYASRQERWLAMAKEAVNQTSREPPEPYQFKMETCVRLNDIAKAYELLAKMEENLNSDAISKRISIEEKRQKQQMARSYLFTVSVVSASGLVPNETKGTRDTYVTLIDQENRKQIGKTHVVYGTTEPKWGQQFELEISSKPKLLKVTIWDELMGSNHDLCGRTMLKLDPKDFGSRDYGTASRWLDLDTQGKVKIDISLDVQQDDIRFYFGKALRFLRRTQDEMVQMIVDQFAPFVQTAISLPTINSLLNRGRFGMDTFQSWLGTKQESKQPLTAEQIEDVLQPLFDYLNSNFAILASVLTQELKISVMSKTWEVVLDTIDNVLLPPLESRKTTQNQLSPREVEILFIWLAALKDFFHNEGAGPDVQTLQGQKYQQLMSISNHYTQSTAELKEEAEKVHRANMRAFTQTYDLMERSQSCMFHRSRTVMQQNREKLRQSQLAAPEIDNVILRILRTRGELAFIEKHLRYRERTALKRQTDLTLQGYAG</sequence>
<feature type="domain" description="C2" evidence="1">
    <location>
        <begin position="777"/>
        <end position="903"/>
    </location>
</feature>
<dbReference type="Gene3D" id="1.10.357.50">
    <property type="match status" value="1"/>
</dbReference>
<reference evidence="4 5" key="1">
    <citation type="submission" date="2017-04" db="EMBL/GenBank/DDBJ databases">
        <title>Genome sequencing of [Candida] sorbophila.</title>
        <authorList>
            <person name="Ahn J.O."/>
        </authorList>
    </citation>
    <scope>NUCLEOTIDE SEQUENCE [LARGE SCALE GENOMIC DNA]</scope>
    <source>
        <strain evidence="4 5">DS02</strain>
    </source>
</reference>
<dbReference type="InterPro" id="IPR052811">
    <property type="entry name" value="Glucose_resp_signaling"/>
</dbReference>
<dbReference type="Proteomes" id="UP000238350">
    <property type="component" value="Unassembled WGS sequence"/>
</dbReference>
<dbReference type="InterPro" id="IPR010439">
    <property type="entry name" value="MUN_dom"/>
</dbReference>
<dbReference type="PROSITE" id="PS50004">
    <property type="entry name" value="C2"/>
    <property type="match status" value="1"/>
</dbReference>
<dbReference type="OrthoDB" id="2015333at2759"/>
<evidence type="ECO:0000259" key="1">
    <source>
        <dbReference type="PROSITE" id="PS50004"/>
    </source>
</evidence>
<dbReference type="InterPro" id="IPR014772">
    <property type="entry name" value="Munc13_dom-2"/>
</dbReference>
<dbReference type="SMART" id="SM00239">
    <property type="entry name" value="C2"/>
    <property type="match status" value="1"/>
</dbReference>
<evidence type="ECO:0000313" key="4">
    <source>
        <dbReference type="EMBL" id="PRT54929.1"/>
    </source>
</evidence>
<evidence type="ECO:0000259" key="2">
    <source>
        <dbReference type="PROSITE" id="PS51258"/>
    </source>
</evidence>
<dbReference type="Gene3D" id="1.20.58.1100">
    <property type="match status" value="1"/>
</dbReference>
<accession>A0A2T0FJ11</accession>
<feature type="domain" description="MHD2" evidence="3">
    <location>
        <begin position="997"/>
        <end position="1113"/>
    </location>
</feature>
<dbReference type="PANTHER" id="PTHR47263">
    <property type="entry name" value="ADENYLATE CYCLASE ACTIVATION PROTEIN GIT1"/>
    <property type="match status" value="1"/>
</dbReference>
<dbReference type="Gene3D" id="2.60.40.150">
    <property type="entry name" value="C2 domain"/>
    <property type="match status" value="1"/>
</dbReference>
<dbReference type="PROSITE" id="PS51258">
    <property type="entry name" value="MHD1"/>
    <property type="match status" value="1"/>
</dbReference>
<dbReference type="PANTHER" id="PTHR47263:SF1">
    <property type="entry name" value="C2 DOMAIN PROTEIN (AFU_ORTHOLOGUE AFUA_7G02350)"/>
    <property type="match status" value="1"/>
</dbReference>
<dbReference type="Pfam" id="PF00168">
    <property type="entry name" value="C2"/>
    <property type="match status" value="1"/>
</dbReference>
<proteinExistence type="predicted"/>
<feature type="domain" description="MHD1" evidence="2">
    <location>
        <begin position="583"/>
        <end position="703"/>
    </location>
</feature>